<dbReference type="GO" id="GO:0008270">
    <property type="term" value="F:zinc ion binding"/>
    <property type="evidence" value="ECO:0007669"/>
    <property type="project" value="InterPro"/>
</dbReference>
<protein>
    <recommendedName>
        <fullName evidence="2">Zn(2)-C6 fungal-type domain-containing protein</fullName>
    </recommendedName>
</protein>
<evidence type="ECO:0000313" key="3">
    <source>
        <dbReference type="EMBL" id="KAH7084255.1"/>
    </source>
</evidence>
<proteinExistence type="predicted"/>
<dbReference type="SMART" id="SM00066">
    <property type="entry name" value="GAL4"/>
    <property type="match status" value="1"/>
</dbReference>
<dbReference type="PROSITE" id="PS00463">
    <property type="entry name" value="ZN2_CY6_FUNGAL_1"/>
    <property type="match status" value="1"/>
</dbReference>
<dbReference type="GO" id="GO:0000981">
    <property type="term" value="F:DNA-binding transcription factor activity, RNA polymerase II-specific"/>
    <property type="evidence" value="ECO:0007669"/>
    <property type="project" value="InterPro"/>
</dbReference>
<accession>A0A8K0R5F4</accession>
<keyword evidence="4" id="KW-1185">Reference proteome</keyword>
<dbReference type="PROSITE" id="PS50048">
    <property type="entry name" value="ZN2_CY6_FUNGAL_2"/>
    <property type="match status" value="1"/>
</dbReference>
<dbReference type="Gene3D" id="4.10.240.10">
    <property type="entry name" value="Zn(2)-C6 fungal-type DNA-binding domain"/>
    <property type="match status" value="1"/>
</dbReference>
<keyword evidence="1" id="KW-0539">Nucleus</keyword>
<comment type="caution">
    <text evidence="3">The sequence shown here is derived from an EMBL/GenBank/DDBJ whole genome shotgun (WGS) entry which is preliminary data.</text>
</comment>
<gene>
    <name evidence="3" type="ORF">FB567DRAFT_78249</name>
</gene>
<name>A0A8K0R5F4_9PLEO</name>
<dbReference type="Pfam" id="PF00172">
    <property type="entry name" value="Zn_clus"/>
    <property type="match status" value="1"/>
</dbReference>
<dbReference type="Proteomes" id="UP000813461">
    <property type="component" value="Unassembled WGS sequence"/>
</dbReference>
<dbReference type="OrthoDB" id="3266505at2759"/>
<dbReference type="InterPro" id="IPR001138">
    <property type="entry name" value="Zn2Cys6_DnaBD"/>
</dbReference>
<feature type="domain" description="Zn(2)-C6 fungal-type" evidence="2">
    <location>
        <begin position="15"/>
        <end position="46"/>
    </location>
</feature>
<organism evidence="3 4">
    <name type="scientific">Paraphoma chrysanthemicola</name>
    <dbReference type="NCBI Taxonomy" id="798071"/>
    <lineage>
        <taxon>Eukaryota</taxon>
        <taxon>Fungi</taxon>
        <taxon>Dikarya</taxon>
        <taxon>Ascomycota</taxon>
        <taxon>Pezizomycotina</taxon>
        <taxon>Dothideomycetes</taxon>
        <taxon>Pleosporomycetidae</taxon>
        <taxon>Pleosporales</taxon>
        <taxon>Pleosporineae</taxon>
        <taxon>Phaeosphaeriaceae</taxon>
        <taxon>Paraphoma</taxon>
    </lineage>
</organism>
<dbReference type="EMBL" id="JAGMVJ010000012">
    <property type="protein sequence ID" value="KAH7084255.1"/>
    <property type="molecule type" value="Genomic_DNA"/>
</dbReference>
<evidence type="ECO:0000313" key="4">
    <source>
        <dbReference type="Proteomes" id="UP000813461"/>
    </source>
</evidence>
<sequence length="67" mass="7627">MSASRLIQRRGKSVACRRCHSRKVKCSAEQPCSNCRDAGLNVECVYPARDRQVKISQRYACLHAMSR</sequence>
<dbReference type="SUPFAM" id="SSF57701">
    <property type="entry name" value="Zn2/Cys6 DNA-binding domain"/>
    <property type="match status" value="1"/>
</dbReference>
<evidence type="ECO:0000256" key="1">
    <source>
        <dbReference type="ARBA" id="ARBA00023242"/>
    </source>
</evidence>
<dbReference type="InterPro" id="IPR036864">
    <property type="entry name" value="Zn2-C6_fun-type_DNA-bd_sf"/>
</dbReference>
<evidence type="ECO:0000259" key="2">
    <source>
        <dbReference type="PROSITE" id="PS50048"/>
    </source>
</evidence>
<reference evidence="3" key="1">
    <citation type="journal article" date="2021" name="Nat. Commun.">
        <title>Genetic determinants of endophytism in the Arabidopsis root mycobiome.</title>
        <authorList>
            <person name="Mesny F."/>
            <person name="Miyauchi S."/>
            <person name="Thiergart T."/>
            <person name="Pickel B."/>
            <person name="Atanasova L."/>
            <person name="Karlsson M."/>
            <person name="Huettel B."/>
            <person name="Barry K.W."/>
            <person name="Haridas S."/>
            <person name="Chen C."/>
            <person name="Bauer D."/>
            <person name="Andreopoulos W."/>
            <person name="Pangilinan J."/>
            <person name="LaButti K."/>
            <person name="Riley R."/>
            <person name="Lipzen A."/>
            <person name="Clum A."/>
            <person name="Drula E."/>
            <person name="Henrissat B."/>
            <person name="Kohler A."/>
            <person name="Grigoriev I.V."/>
            <person name="Martin F.M."/>
            <person name="Hacquard S."/>
        </authorList>
    </citation>
    <scope>NUCLEOTIDE SEQUENCE</scope>
    <source>
        <strain evidence="3">MPI-SDFR-AT-0120</strain>
    </source>
</reference>
<dbReference type="AlphaFoldDB" id="A0A8K0R5F4"/>